<dbReference type="InterPro" id="IPR002125">
    <property type="entry name" value="CMP_dCMP_dom"/>
</dbReference>
<accession>A0A8K0JU86</accession>
<evidence type="ECO:0000256" key="3">
    <source>
        <dbReference type="ARBA" id="ARBA00006576"/>
    </source>
</evidence>
<dbReference type="GO" id="GO:0005829">
    <property type="term" value="C:cytosol"/>
    <property type="evidence" value="ECO:0007669"/>
    <property type="project" value="TreeGrafter"/>
</dbReference>
<keyword evidence="16" id="KW-1185">Reference proteome</keyword>
<gene>
    <name evidence="15" type="ORF">FFLO_01730</name>
</gene>
<evidence type="ECO:0000256" key="4">
    <source>
        <dbReference type="ARBA" id="ARBA00012783"/>
    </source>
</evidence>
<evidence type="ECO:0000256" key="9">
    <source>
        <dbReference type="ARBA" id="ARBA00049558"/>
    </source>
</evidence>
<evidence type="ECO:0000256" key="8">
    <source>
        <dbReference type="ARBA" id="ARBA00032005"/>
    </source>
</evidence>
<keyword evidence="5 12" id="KW-0479">Metal-binding</keyword>
<dbReference type="NCBIfam" id="NF004064">
    <property type="entry name" value="PRK05578.1"/>
    <property type="match status" value="1"/>
</dbReference>
<dbReference type="GO" id="GO:0008270">
    <property type="term" value="F:zinc ion binding"/>
    <property type="evidence" value="ECO:0007669"/>
    <property type="project" value="UniProtKB-UniRule"/>
</dbReference>
<dbReference type="OrthoDB" id="414540at2759"/>
<evidence type="ECO:0000256" key="10">
    <source>
        <dbReference type="PIRSR" id="PIRSR606262-1"/>
    </source>
</evidence>
<dbReference type="InterPro" id="IPR006262">
    <property type="entry name" value="Cyt_deam_tetra"/>
</dbReference>
<dbReference type="InterPro" id="IPR016193">
    <property type="entry name" value="Cytidine_deaminase-like"/>
</dbReference>
<comment type="caution">
    <text evidence="15">The sequence shown here is derived from an EMBL/GenBank/DDBJ whole genome shotgun (WGS) entry which is preliminary data.</text>
</comment>
<feature type="binding site" evidence="12">
    <location>
        <position position="92"/>
    </location>
    <ligand>
        <name>Zn(2+)</name>
        <dbReference type="ChEBI" id="CHEBI:29105"/>
        <note>catalytic</note>
    </ligand>
</feature>
<dbReference type="GO" id="GO:0042802">
    <property type="term" value="F:identical protein binding"/>
    <property type="evidence" value="ECO:0007669"/>
    <property type="project" value="UniProtKB-ARBA"/>
</dbReference>
<dbReference type="EC" id="3.5.4.5" evidence="4 13"/>
<evidence type="ECO:0000256" key="6">
    <source>
        <dbReference type="ARBA" id="ARBA00022801"/>
    </source>
</evidence>
<comment type="function">
    <text evidence="2 13">This enzyme scavenges exogenous and endogenous cytidine and 2'-deoxycytidine for UMP synthesis.</text>
</comment>
<feature type="binding site" evidence="12">
    <location>
        <position position="95"/>
    </location>
    <ligand>
        <name>Zn(2+)</name>
        <dbReference type="ChEBI" id="CHEBI:29105"/>
        <note>catalytic</note>
    </ligand>
</feature>
<dbReference type="CDD" id="cd01283">
    <property type="entry name" value="cytidine_deaminase"/>
    <property type="match status" value="1"/>
</dbReference>
<name>A0A8K0JU86_9TREE</name>
<organism evidence="15 16">
    <name type="scientific">Filobasidium floriforme</name>
    <dbReference type="NCBI Taxonomy" id="5210"/>
    <lineage>
        <taxon>Eukaryota</taxon>
        <taxon>Fungi</taxon>
        <taxon>Dikarya</taxon>
        <taxon>Basidiomycota</taxon>
        <taxon>Agaricomycotina</taxon>
        <taxon>Tremellomycetes</taxon>
        <taxon>Filobasidiales</taxon>
        <taxon>Filobasidiaceae</taxon>
        <taxon>Filobasidium</taxon>
    </lineage>
</organism>
<evidence type="ECO:0000256" key="12">
    <source>
        <dbReference type="PIRSR" id="PIRSR606262-3"/>
    </source>
</evidence>
<dbReference type="EMBL" id="JABELV010000024">
    <property type="protein sequence ID" value="KAG7562901.1"/>
    <property type="molecule type" value="Genomic_DNA"/>
</dbReference>
<dbReference type="PANTHER" id="PTHR11644">
    <property type="entry name" value="CYTIDINE DEAMINASE"/>
    <property type="match status" value="1"/>
</dbReference>
<evidence type="ECO:0000313" key="16">
    <source>
        <dbReference type="Proteomes" id="UP000812966"/>
    </source>
</evidence>
<dbReference type="Gene3D" id="3.40.140.10">
    <property type="entry name" value="Cytidine Deaminase, domain 2"/>
    <property type="match status" value="1"/>
</dbReference>
<dbReference type="GO" id="GO:0055086">
    <property type="term" value="P:nucleobase-containing small molecule metabolic process"/>
    <property type="evidence" value="ECO:0007669"/>
    <property type="project" value="UniProtKB-ARBA"/>
</dbReference>
<comment type="cofactor">
    <cofactor evidence="1 12 13">
        <name>Zn(2+)</name>
        <dbReference type="ChEBI" id="CHEBI:29105"/>
    </cofactor>
</comment>
<evidence type="ECO:0000256" key="7">
    <source>
        <dbReference type="ARBA" id="ARBA00022833"/>
    </source>
</evidence>
<dbReference type="InterPro" id="IPR050202">
    <property type="entry name" value="Cyt/Deoxycyt_deaminase"/>
</dbReference>
<keyword evidence="7 12" id="KW-0862">Zinc</keyword>
<feature type="binding site" evidence="11">
    <location>
        <begin position="47"/>
        <end position="53"/>
    </location>
    <ligand>
        <name>substrate</name>
    </ligand>
</feature>
<dbReference type="NCBIfam" id="TIGR01354">
    <property type="entry name" value="cyt_deam_tetra"/>
    <property type="match status" value="1"/>
</dbReference>
<dbReference type="FunFam" id="3.40.140.10:FF:000008">
    <property type="entry name" value="Cytidine deaminase"/>
    <property type="match status" value="1"/>
</dbReference>
<reference evidence="15" key="1">
    <citation type="submission" date="2020-04" db="EMBL/GenBank/DDBJ databases">
        <title>Analysis of mating type loci in Filobasidium floriforme.</title>
        <authorList>
            <person name="Nowrousian M."/>
        </authorList>
    </citation>
    <scope>NUCLEOTIDE SEQUENCE</scope>
    <source>
        <strain evidence="15">CBS 6242</strain>
    </source>
</reference>
<evidence type="ECO:0000256" key="13">
    <source>
        <dbReference type="RuleBase" id="RU364006"/>
    </source>
</evidence>
<feature type="domain" description="CMP/dCMP-type deaminase" evidence="14">
    <location>
        <begin position="6"/>
        <end position="146"/>
    </location>
</feature>
<comment type="catalytic activity">
    <reaction evidence="13">
        <text>2'-deoxycytidine + H2O + H(+) = 2'-deoxyuridine + NH4(+)</text>
        <dbReference type="Rhea" id="RHEA:13433"/>
        <dbReference type="ChEBI" id="CHEBI:15377"/>
        <dbReference type="ChEBI" id="CHEBI:15378"/>
        <dbReference type="ChEBI" id="CHEBI:15698"/>
        <dbReference type="ChEBI" id="CHEBI:16450"/>
        <dbReference type="ChEBI" id="CHEBI:28938"/>
        <dbReference type="EC" id="3.5.4.5"/>
    </reaction>
</comment>
<dbReference type="PROSITE" id="PS51747">
    <property type="entry name" value="CYT_DCMP_DEAMINASES_2"/>
    <property type="match status" value="1"/>
</dbReference>
<protein>
    <recommendedName>
        <fullName evidence="4 13">Cytidine deaminase</fullName>
        <ecNumber evidence="4 13">3.5.4.5</ecNumber>
    </recommendedName>
    <alternativeName>
        <fullName evidence="8 13">Cytidine aminohydrolase</fullName>
    </alternativeName>
</protein>
<sequence length="153" mass="16539">MSLEQPELKRLLKASIQAKETAYAPYSNFRVGAALLCDDGTIIPGCNVENASYGAGICAERTALVSAVSQGKKDFRAIAVSSDVPSPSVSPCGICRQFIREFCSLDTPIYMVGSNYTESDKEVKDDGETMVVKTLEELLPMSFGPEFLGKKKV</sequence>
<evidence type="ECO:0000256" key="2">
    <source>
        <dbReference type="ARBA" id="ARBA00003949"/>
    </source>
</evidence>
<proteinExistence type="inferred from homology"/>
<dbReference type="InterPro" id="IPR016192">
    <property type="entry name" value="APOBEC/CMP_deaminase_Zn-bd"/>
</dbReference>
<evidence type="ECO:0000256" key="11">
    <source>
        <dbReference type="PIRSR" id="PIRSR606262-2"/>
    </source>
</evidence>
<evidence type="ECO:0000259" key="14">
    <source>
        <dbReference type="PROSITE" id="PS51747"/>
    </source>
</evidence>
<dbReference type="Pfam" id="PF00383">
    <property type="entry name" value="dCMP_cyt_deam_1"/>
    <property type="match status" value="1"/>
</dbReference>
<dbReference type="SUPFAM" id="SSF53927">
    <property type="entry name" value="Cytidine deaminase-like"/>
    <property type="match status" value="1"/>
</dbReference>
<comment type="similarity">
    <text evidence="3 13">Belongs to the cytidine and deoxycytidylate deaminase family.</text>
</comment>
<dbReference type="PROSITE" id="PS00903">
    <property type="entry name" value="CYT_DCMP_DEAMINASES_1"/>
    <property type="match status" value="1"/>
</dbReference>
<dbReference type="PANTHER" id="PTHR11644:SF2">
    <property type="entry name" value="CYTIDINE DEAMINASE"/>
    <property type="match status" value="1"/>
</dbReference>
<feature type="active site" description="Proton donor" evidence="10">
    <location>
        <position position="60"/>
    </location>
</feature>
<dbReference type="GO" id="GO:0072527">
    <property type="term" value="P:pyrimidine-containing compound metabolic process"/>
    <property type="evidence" value="ECO:0007669"/>
    <property type="project" value="UniProtKB-ARBA"/>
</dbReference>
<keyword evidence="6 13" id="KW-0378">Hydrolase</keyword>
<evidence type="ECO:0000256" key="1">
    <source>
        <dbReference type="ARBA" id="ARBA00001947"/>
    </source>
</evidence>
<dbReference type="GO" id="GO:0004126">
    <property type="term" value="F:cytidine deaminase activity"/>
    <property type="evidence" value="ECO:0007669"/>
    <property type="project" value="UniProtKB-UniRule"/>
</dbReference>
<evidence type="ECO:0000313" key="15">
    <source>
        <dbReference type="EMBL" id="KAG7562901.1"/>
    </source>
</evidence>
<comment type="catalytic activity">
    <reaction evidence="9 13">
        <text>cytidine + H2O + H(+) = uridine + NH4(+)</text>
        <dbReference type="Rhea" id="RHEA:16069"/>
        <dbReference type="ChEBI" id="CHEBI:15377"/>
        <dbReference type="ChEBI" id="CHEBI:15378"/>
        <dbReference type="ChEBI" id="CHEBI:16704"/>
        <dbReference type="ChEBI" id="CHEBI:17562"/>
        <dbReference type="ChEBI" id="CHEBI:28938"/>
        <dbReference type="EC" id="3.5.4.5"/>
    </reaction>
</comment>
<dbReference type="AlphaFoldDB" id="A0A8K0JU86"/>
<feature type="binding site" evidence="12">
    <location>
        <position position="58"/>
    </location>
    <ligand>
        <name>Zn(2+)</name>
        <dbReference type="ChEBI" id="CHEBI:29105"/>
        <note>catalytic</note>
    </ligand>
</feature>
<dbReference type="Proteomes" id="UP000812966">
    <property type="component" value="Unassembled WGS sequence"/>
</dbReference>
<evidence type="ECO:0000256" key="5">
    <source>
        <dbReference type="ARBA" id="ARBA00022723"/>
    </source>
</evidence>